<comment type="caution">
    <text evidence="5">The sequence shown here is derived from an EMBL/GenBank/DDBJ whole genome shotgun (WGS) entry which is preliminary data.</text>
</comment>
<dbReference type="SUPFAM" id="SSF51182">
    <property type="entry name" value="RmlC-like cupins"/>
    <property type="match status" value="1"/>
</dbReference>
<dbReference type="InterPro" id="IPR003313">
    <property type="entry name" value="AraC-bd"/>
</dbReference>
<evidence type="ECO:0000259" key="4">
    <source>
        <dbReference type="PROSITE" id="PS01124"/>
    </source>
</evidence>
<dbReference type="GO" id="GO:0003700">
    <property type="term" value="F:DNA-binding transcription factor activity"/>
    <property type="evidence" value="ECO:0007669"/>
    <property type="project" value="InterPro"/>
</dbReference>
<dbReference type="Pfam" id="PF12833">
    <property type="entry name" value="HTH_18"/>
    <property type="match status" value="1"/>
</dbReference>
<keyword evidence="6" id="KW-1185">Reference proteome</keyword>
<proteinExistence type="predicted"/>
<dbReference type="EMBL" id="RBAH01000010">
    <property type="protein sequence ID" value="RKN84011.1"/>
    <property type="molecule type" value="Genomic_DNA"/>
</dbReference>
<gene>
    <name evidence="5" type="ORF">D7M11_15645</name>
</gene>
<dbReference type="PANTHER" id="PTHR43280">
    <property type="entry name" value="ARAC-FAMILY TRANSCRIPTIONAL REGULATOR"/>
    <property type="match status" value="1"/>
</dbReference>
<dbReference type="OrthoDB" id="288481at2"/>
<evidence type="ECO:0000256" key="3">
    <source>
        <dbReference type="ARBA" id="ARBA00023163"/>
    </source>
</evidence>
<dbReference type="Gene3D" id="2.60.120.10">
    <property type="entry name" value="Jelly Rolls"/>
    <property type="match status" value="1"/>
</dbReference>
<protein>
    <submittedName>
        <fullName evidence="5">AraC family transcriptional regulator</fullName>
    </submittedName>
</protein>
<dbReference type="InterPro" id="IPR011051">
    <property type="entry name" value="RmlC_Cupin_sf"/>
</dbReference>
<evidence type="ECO:0000313" key="6">
    <source>
        <dbReference type="Proteomes" id="UP000282311"/>
    </source>
</evidence>
<dbReference type="SUPFAM" id="SSF46689">
    <property type="entry name" value="Homeodomain-like"/>
    <property type="match status" value="2"/>
</dbReference>
<dbReference type="AlphaFoldDB" id="A0A3B0CG41"/>
<dbReference type="Gene3D" id="1.10.10.60">
    <property type="entry name" value="Homeodomain-like"/>
    <property type="match status" value="2"/>
</dbReference>
<sequence length="299" mass="35181">MQLQHSTIINEQVDYEHPLLCLKIWEIRHPRTERLQFGPWHYHKEIEFLAILEGSITVETRERHDRLRQGDVLLLGSNELHRTIKAADTAITYIVFQVDPLPFFAPSMMMYRSLFADNLESLAQLNYIFADHPPVREQVFAHIHAIYEEIRQTSKGYEMSVGIRTNQVLYELLRHDTRQTLQWNKAPGLIRLQPVLTYIDEHLADKIQAADLSRLLNLNYYSFIKLFKKTMGVSLVDHIHYKRVKTAERYLLSKDVSIGEAGQLSGFEDRAQFNKIFKRYNRCTPKQFRDRLRENGPTA</sequence>
<reference evidence="5 6" key="1">
    <citation type="journal article" date="2007" name="Int. J. Syst. Evol. Microbiol.">
        <title>Paenibacillus ginsengarvi sp. nov., isolated from soil from ginseng cultivation.</title>
        <authorList>
            <person name="Yoon M.H."/>
            <person name="Ten L.N."/>
            <person name="Im W.T."/>
        </authorList>
    </citation>
    <scope>NUCLEOTIDE SEQUENCE [LARGE SCALE GENOMIC DNA]</scope>
    <source>
        <strain evidence="5 6">KCTC 13059</strain>
    </source>
</reference>
<keyword evidence="3" id="KW-0804">Transcription</keyword>
<dbReference type="SMART" id="SM00342">
    <property type="entry name" value="HTH_ARAC"/>
    <property type="match status" value="1"/>
</dbReference>
<feature type="domain" description="HTH araC/xylS-type" evidence="4">
    <location>
        <begin position="193"/>
        <end position="291"/>
    </location>
</feature>
<organism evidence="5 6">
    <name type="scientific">Paenibacillus ginsengarvi</name>
    <dbReference type="NCBI Taxonomy" id="400777"/>
    <lineage>
        <taxon>Bacteria</taxon>
        <taxon>Bacillati</taxon>
        <taxon>Bacillota</taxon>
        <taxon>Bacilli</taxon>
        <taxon>Bacillales</taxon>
        <taxon>Paenibacillaceae</taxon>
        <taxon>Paenibacillus</taxon>
    </lineage>
</organism>
<evidence type="ECO:0000256" key="2">
    <source>
        <dbReference type="ARBA" id="ARBA00023125"/>
    </source>
</evidence>
<dbReference type="Proteomes" id="UP000282311">
    <property type="component" value="Unassembled WGS sequence"/>
</dbReference>
<evidence type="ECO:0000256" key="1">
    <source>
        <dbReference type="ARBA" id="ARBA00023015"/>
    </source>
</evidence>
<dbReference type="InterPro" id="IPR014710">
    <property type="entry name" value="RmlC-like_jellyroll"/>
</dbReference>
<accession>A0A3B0CG41</accession>
<dbReference type="InterPro" id="IPR018062">
    <property type="entry name" value="HTH_AraC-typ_CS"/>
</dbReference>
<evidence type="ECO:0000313" key="5">
    <source>
        <dbReference type="EMBL" id="RKN84011.1"/>
    </source>
</evidence>
<keyword evidence="1" id="KW-0805">Transcription regulation</keyword>
<dbReference type="PANTHER" id="PTHR43280:SF34">
    <property type="entry name" value="ARAC-FAMILY TRANSCRIPTIONAL REGULATOR"/>
    <property type="match status" value="1"/>
</dbReference>
<name>A0A3B0CG41_9BACL</name>
<dbReference type="InterPro" id="IPR018060">
    <property type="entry name" value="HTH_AraC"/>
</dbReference>
<dbReference type="InterPro" id="IPR009057">
    <property type="entry name" value="Homeodomain-like_sf"/>
</dbReference>
<dbReference type="Pfam" id="PF02311">
    <property type="entry name" value="AraC_binding"/>
    <property type="match status" value="1"/>
</dbReference>
<dbReference type="PROSITE" id="PS00041">
    <property type="entry name" value="HTH_ARAC_FAMILY_1"/>
    <property type="match status" value="1"/>
</dbReference>
<dbReference type="GO" id="GO:0043565">
    <property type="term" value="F:sequence-specific DNA binding"/>
    <property type="evidence" value="ECO:0007669"/>
    <property type="project" value="InterPro"/>
</dbReference>
<keyword evidence="2" id="KW-0238">DNA-binding</keyword>
<dbReference type="PROSITE" id="PS01124">
    <property type="entry name" value="HTH_ARAC_FAMILY_2"/>
    <property type="match status" value="1"/>
</dbReference>
<dbReference type="RefSeq" id="WP_120748174.1">
    <property type="nucleotide sequence ID" value="NZ_RBAH01000010.1"/>
</dbReference>